<dbReference type="InterPro" id="IPR050354">
    <property type="entry name" value="F-box/kelch-repeat_ARATH"/>
</dbReference>
<protein>
    <recommendedName>
        <fullName evidence="1">FKB95-like N-terminal Kelch domain-containing protein</fullName>
    </recommendedName>
</protein>
<dbReference type="PANTHER" id="PTHR24414:SF184">
    <property type="entry name" value="GALACTOSE OXIDASE_KELCH REPEAT SUPERFAMILY PROTEIN"/>
    <property type="match status" value="1"/>
</dbReference>
<proteinExistence type="predicted"/>
<dbReference type="InterPro" id="IPR057499">
    <property type="entry name" value="Kelch_FKB95"/>
</dbReference>
<dbReference type="InterPro" id="IPR015915">
    <property type="entry name" value="Kelch-typ_b-propeller"/>
</dbReference>
<dbReference type="AlphaFoldDB" id="A0AAU9STB5"/>
<dbReference type="SUPFAM" id="SSF117281">
    <property type="entry name" value="Kelch motif"/>
    <property type="match status" value="1"/>
</dbReference>
<dbReference type="Gene3D" id="2.120.10.80">
    <property type="entry name" value="Kelch-type beta propeller"/>
    <property type="match status" value="1"/>
</dbReference>
<reference evidence="2 3" key="1">
    <citation type="submission" date="2022-03" db="EMBL/GenBank/DDBJ databases">
        <authorList>
            <person name="Nunn A."/>
            <person name="Chopra R."/>
            <person name="Nunn A."/>
            <person name="Contreras Garrido A."/>
        </authorList>
    </citation>
    <scope>NUCLEOTIDE SEQUENCE [LARGE SCALE GENOMIC DNA]</scope>
</reference>
<evidence type="ECO:0000259" key="1">
    <source>
        <dbReference type="Pfam" id="PF25210"/>
    </source>
</evidence>
<dbReference type="PANTHER" id="PTHR24414">
    <property type="entry name" value="F-BOX/KELCH-REPEAT PROTEIN SKIP4"/>
    <property type="match status" value="1"/>
</dbReference>
<sequence length="181" mass="20941">MPCAISIDCRSHTMQPISGFSKSLKSSEVAYIIDGKTSVIDSKGVMVFDTETQKWDPVNKWELGEMLNSEEWWDACVVNDELYFYDVKVNEFKVYDPKQRCWRVVRGLEELLSKMANSWSQRTVSYGGKMVRREQGSFALWGLLWKRRQGGEFWGKVQWCDVVFNDGDGTFNLFTCIAVMV</sequence>
<name>A0AAU9STB5_THLAR</name>
<dbReference type="Pfam" id="PF25210">
    <property type="entry name" value="Kelch_FKB95"/>
    <property type="match status" value="1"/>
</dbReference>
<accession>A0AAU9STB5</accession>
<feature type="domain" description="FKB95-like N-terminal Kelch" evidence="1">
    <location>
        <begin position="59"/>
        <end position="164"/>
    </location>
</feature>
<gene>
    <name evidence="2" type="ORF">TAV2_LOCUS19402</name>
</gene>
<dbReference type="Proteomes" id="UP000836841">
    <property type="component" value="Chromosome 6"/>
</dbReference>
<evidence type="ECO:0000313" key="3">
    <source>
        <dbReference type="Proteomes" id="UP000836841"/>
    </source>
</evidence>
<organism evidence="2 3">
    <name type="scientific">Thlaspi arvense</name>
    <name type="common">Field penny-cress</name>
    <dbReference type="NCBI Taxonomy" id="13288"/>
    <lineage>
        <taxon>Eukaryota</taxon>
        <taxon>Viridiplantae</taxon>
        <taxon>Streptophyta</taxon>
        <taxon>Embryophyta</taxon>
        <taxon>Tracheophyta</taxon>
        <taxon>Spermatophyta</taxon>
        <taxon>Magnoliopsida</taxon>
        <taxon>eudicotyledons</taxon>
        <taxon>Gunneridae</taxon>
        <taxon>Pentapetalae</taxon>
        <taxon>rosids</taxon>
        <taxon>malvids</taxon>
        <taxon>Brassicales</taxon>
        <taxon>Brassicaceae</taxon>
        <taxon>Thlaspideae</taxon>
        <taxon>Thlaspi</taxon>
    </lineage>
</organism>
<dbReference type="EMBL" id="OU466862">
    <property type="protein sequence ID" value="CAH2071112.1"/>
    <property type="molecule type" value="Genomic_DNA"/>
</dbReference>
<keyword evidence="3" id="KW-1185">Reference proteome</keyword>
<evidence type="ECO:0000313" key="2">
    <source>
        <dbReference type="EMBL" id="CAH2071112.1"/>
    </source>
</evidence>